<evidence type="ECO:0000313" key="3">
    <source>
        <dbReference type="Proteomes" id="UP001165122"/>
    </source>
</evidence>
<dbReference type="Proteomes" id="UP001165122">
    <property type="component" value="Unassembled WGS sequence"/>
</dbReference>
<sequence>MGNMGSACYPEFGCLSEPTYYPFGCNPALSTGSAGACDFLLPANEGTLNSQGYSYAYLQAFPPDITACGNTPMCNKNTAIDDDWHAYYGYVNFFLITLSIVVGCPFLGWGWSKLTRPDSYKPGGGYGVAGL</sequence>
<comment type="caution">
    <text evidence="2">The sequence shown here is derived from an EMBL/GenBank/DDBJ whole genome shotgun (WGS) entry which is preliminary data.</text>
</comment>
<evidence type="ECO:0000256" key="1">
    <source>
        <dbReference type="SAM" id="Phobius"/>
    </source>
</evidence>
<dbReference type="AlphaFoldDB" id="A0A9W7DZH1"/>
<feature type="transmembrane region" description="Helical" evidence="1">
    <location>
        <begin position="87"/>
        <end position="111"/>
    </location>
</feature>
<name>A0A9W7DZH1_9STRA</name>
<dbReference type="EMBL" id="BRXW01000504">
    <property type="protein sequence ID" value="GMH60812.1"/>
    <property type="molecule type" value="Genomic_DNA"/>
</dbReference>
<keyword evidence="1" id="KW-0472">Membrane</keyword>
<accession>A0A9W7DZH1</accession>
<gene>
    <name evidence="2" type="ORF">TrLO_g13625</name>
</gene>
<keyword evidence="3" id="KW-1185">Reference proteome</keyword>
<keyword evidence="1" id="KW-0812">Transmembrane</keyword>
<dbReference type="OrthoDB" id="10340740at2759"/>
<proteinExistence type="predicted"/>
<organism evidence="2 3">
    <name type="scientific">Triparma laevis f. longispina</name>
    <dbReference type="NCBI Taxonomy" id="1714387"/>
    <lineage>
        <taxon>Eukaryota</taxon>
        <taxon>Sar</taxon>
        <taxon>Stramenopiles</taxon>
        <taxon>Ochrophyta</taxon>
        <taxon>Bolidophyceae</taxon>
        <taxon>Parmales</taxon>
        <taxon>Triparmaceae</taxon>
        <taxon>Triparma</taxon>
    </lineage>
</organism>
<keyword evidence="1" id="KW-1133">Transmembrane helix</keyword>
<evidence type="ECO:0000313" key="2">
    <source>
        <dbReference type="EMBL" id="GMH60812.1"/>
    </source>
</evidence>
<protein>
    <submittedName>
        <fullName evidence="2">Uncharacterized protein</fullName>
    </submittedName>
</protein>
<reference evidence="3" key="1">
    <citation type="journal article" date="2023" name="Commun. Biol.">
        <title>Genome analysis of Parmales, the sister group of diatoms, reveals the evolutionary specialization of diatoms from phago-mixotrophs to photoautotrophs.</title>
        <authorList>
            <person name="Ban H."/>
            <person name="Sato S."/>
            <person name="Yoshikawa S."/>
            <person name="Yamada K."/>
            <person name="Nakamura Y."/>
            <person name="Ichinomiya M."/>
            <person name="Sato N."/>
            <person name="Blanc-Mathieu R."/>
            <person name="Endo H."/>
            <person name="Kuwata A."/>
            <person name="Ogata H."/>
        </authorList>
    </citation>
    <scope>NUCLEOTIDE SEQUENCE [LARGE SCALE GENOMIC DNA]</scope>
    <source>
        <strain evidence="3">NIES 3700</strain>
    </source>
</reference>